<gene>
    <name evidence="1" type="ORF">K8F61_06300</name>
</gene>
<organism evidence="1 2">
    <name type="scientific">Microbacterium resistens</name>
    <dbReference type="NCBI Taxonomy" id="156977"/>
    <lineage>
        <taxon>Bacteria</taxon>
        <taxon>Bacillati</taxon>
        <taxon>Actinomycetota</taxon>
        <taxon>Actinomycetes</taxon>
        <taxon>Micrococcales</taxon>
        <taxon>Microbacteriaceae</taxon>
        <taxon>Microbacterium</taxon>
    </lineage>
</organism>
<reference evidence="1 2" key="1">
    <citation type="submission" date="2023-01" db="EMBL/GenBank/DDBJ databases">
        <title>Characterization of estradiol degrading bacteria Microbacterium sp. MZT7 and reveal degrading genes through genome analysis.</title>
        <authorList>
            <person name="Hao P."/>
            <person name="Gao Y."/>
        </authorList>
    </citation>
    <scope>NUCLEOTIDE SEQUENCE [LARGE SCALE GENOMIC DNA]</scope>
    <source>
        <strain evidence="1 2">MZT7</strain>
    </source>
</reference>
<dbReference type="InterPro" id="IPR016024">
    <property type="entry name" value="ARM-type_fold"/>
</dbReference>
<accession>A0ABY3RWP6</accession>
<dbReference type="EMBL" id="CP082781">
    <property type="protein sequence ID" value="UGS28483.1"/>
    <property type="molecule type" value="Genomic_DNA"/>
</dbReference>
<evidence type="ECO:0000313" key="1">
    <source>
        <dbReference type="EMBL" id="UGS28483.1"/>
    </source>
</evidence>
<protein>
    <submittedName>
        <fullName evidence="1">HEAT repeat domain-containing protein</fullName>
    </submittedName>
</protein>
<dbReference type="InterPro" id="IPR011989">
    <property type="entry name" value="ARM-like"/>
</dbReference>
<sequence length="216" mass="22963">MRHALEATSSSTRLQAALAAGTRPAEAFVPPLVERCAVEPDFFVRDMLTWALTRHDPRIVVPLLLAELASPIPQARSQALHTLSKIGDPATWSAITDELLRDEDDEVARAAWRAASGLVPADGVTALAETLATQFGRGDLALQRSLSRAFAVLDAPAAPAVASARRHAAEHVRLHALATERIMADPDEGFETALAEARRLVALRAAPRTGTGTAGC</sequence>
<dbReference type="Proteomes" id="UP001199642">
    <property type="component" value="Chromosome"/>
</dbReference>
<evidence type="ECO:0000313" key="2">
    <source>
        <dbReference type="Proteomes" id="UP001199642"/>
    </source>
</evidence>
<name>A0ABY3RWP6_9MICO</name>
<keyword evidence="2" id="KW-1185">Reference proteome</keyword>
<dbReference type="SUPFAM" id="SSF48371">
    <property type="entry name" value="ARM repeat"/>
    <property type="match status" value="1"/>
</dbReference>
<dbReference type="Pfam" id="PF13646">
    <property type="entry name" value="HEAT_2"/>
    <property type="match status" value="1"/>
</dbReference>
<proteinExistence type="predicted"/>
<dbReference type="Gene3D" id="1.25.10.10">
    <property type="entry name" value="Leucine-rich Repeat Variant"/>
    <property type="match status" value="1"/>
</dbReference>